<protein>
    <submittedName>
        <fullName evidence="1">Uncharacterized protein</fullName>
    </submittedName>
</protein>
<name>A0A9X2IX11_9NOCA</name>
<sequence>MRQSVIHEWNHGLGEIVSAVLAAGLELTALVEHDSAPWPPLPGRMVRGEDGEWRLREHRERVPFTFTLQARRPR</sequence>
<gene>
    <name evidence="1" type="ORF">NDR86_11730</name>
</gene>
<reference evidence="1" key="1">
    <citation type="submission" date="2022-06" db="EMBL/GenBank/DDBJ databases">
        <title>Novel species in genus nocardia.</title>
        <authorList>
            <person name="Li F."/>
        </authorList>
    </citation>
    <scope>NUCLEOTIDE SEQUENCE</scope>
    <source>
        <strain evidence="1">CDC141</strain>
    </source>
</reference>
<dbReference type="Proteomes" id="UP001139157">
    <property type="component" value="Unassembled WGS sequence"/>
</dbReference>
<dbReference type="EMBL" id="JAMRXG010000004">
    <property type="protein sequence ID" value="MCM6774144.1"/>
    <property type="molecule type" value="Genomic_DNA"/>
</dbReference>
<evidence type="ECO:0000313" key="2">
    <source>
        <dbReference type="Proteomes" id="UP001139157"/>
    </source>
</evidence>
<evidence type="ECO:0000313" key="1">
    <source>
        <dbReference type="EMBL" id="MCM6774144.1"/>
    </source>
</evidence>
<accession>A0A9X2IX11</accession>
<keyword evidence="2" id="KW-1185">Reference proteome</keyword>
<proteinExistence type="predicted"/>
<comment type="caution">
    <text evidence="1">The sequence shown here is derived from an EMBL/GenBank/DDBJ whole genome shotgun (WGS) entry which is preliminary data.</text>
</comment>
<dbReference type="RefSeq" id="WP_251911584.1">
    <property type="nucleotide sequence ID" value="NZ_JAMRXG010000004.1"/>
</dbReference>
<dbReference type="AlphaFoldDB" id="A0A9X2IX11"/>
<organism evidence="1 2">
    <name type="scientific">Nocardia pulmonis</name>
    <dbReference type="NCBI Taxonomy" id="2951408"/>
    <lineage>
        <taxon>Bacteria</taxon>
        <taxon>Bacillati</taxon>
        <taxon>Actinomycetota</taxon>
        <taxon>Actinomycetes</taxon>
        <taxon>Mycobacteriales</taxon>
        <taxon>Nocardiaceae</taxon>
        <taxon>Nocardia</taxon>
    </lineage>
</organism>